<keyword evidence="3" id="KW-1185">Reference proteome</keyword>
<proteinExistence type="predicted"/>
<dbReference type="RefSeq" id="WP_084395438.1">
    <property type="nucleotide sequence ID" value="NZ_BCSY01000081.1"/>
</dbReference>
<evidence type="ECO:0000259" key="1">
    <source>
        <dbReference type="Pfam" id="PF08410"/>
    </source>
</evidence>
<dbReference type="InterPro" id="IPR013619">
    <property type="entry name" value="DUF1737"/>
</dbReference>
<evidence type="ECO:0000313" key="2">
    <source>
        <dbReference type="EMBL" id="GAS98237.1"/>
    </source>
</evidence>
<gene>
    <name evidence="2" type="ORF">RMCC_5202</name>
</gene>
<protein>
    <recommendedName>
        <fullName evidence="1">DUF1737 domain-containing protein</fullName>
    </recommendedName>
</protein>
<dbReference type="AlphaFoldDB" id="A0A117IBP2"/>
<sequence length="66" mass="6946">MGDRLPRYRVLTGPDDAAFCVRVSEALDLGYVLHGGPAVTFGDGRVLVAQAVVWPGPDQPPMVPAA</sequence>
<feature type="domain" description="DUF1737" evidence="1">
    <location>
        <begin position="7"/>
        <end position="53"/>
    </location>
</feature>
<evidence type="ECO:0000313" key="3">
    <source>
        <dbReference type="Proteomes" id="UP000069443"/>
    </source>
</evidence>
<dbReference type="STRING" id="228230.RMCC_5202"/>
<dbReference type="EMBL" id="BCSY01000081">
    <property type="protein sequence ID" value="GAS98237.1"/>
    <property type="molecule type" value="Genomic_DNA"/>
</dbReference>
<dbReference type="Proteomes" id="UP000069443">
    <property type="component" value="Unassembled WGS sequence"/>
</dbReference>
<reference evidence="3" key="2">
    <citation type="submission" date="2016-02" db="EMBL/GenBank/DDBJ databases">
        <title>Draft genome sequence of five rapidly growing Mycobacterium species.</title>
        <authorList>
            <person name="Katahira K."/>
            <person name="Gotou Y."/>
            <person name="Iida K."/>
            <person name="Ogura Y."/>
            <person name="Hayashi T."/>
        </authorList>
    </citation>
    <scope>NUCLEOTIDE SEQUENCE [LARGE SCALE GENOMIC DNA]</scope>
    <source>
        <strain evidence="3">JCM15298</strain>
    </source>
</reference>
<organism evidence="2 3">
    <name type="scientific">Mycolicibacterium canariasense</name>
    <name type="common">Mycobacterium canariasense</name>
    <dbReference type="NCBI Taxonomy" id="228230"/>
    <lineage>
        <taxon>Bacteria</taxon>
        <taxon>Bacillati</taxon>
        <taxon>Actinomycetota</taxon>
        <taxon>Actinomycetes</taxon>
        <taxon>Mycobacteriales</taxon>
        <taxon>Mycobacteriaceae</taxon>
        <taxon>Mycolicibacterium</taxon>
    </lineage>
</organism>
<reference evidence="3" key="1">
    <citation type="journal article" date="2016" name="Genome Announc.">
        <title>Draft Genome Sequences of Five Rapidly Growing Mycobacterium Species, M. thermoresistibile, M. fortuitum subsp. acetamidolyticum, M. canariasense, M. brisbanense, and M. novocastrense.</title>
        <authorList>
            <person name="Katahira K."/>
            <person name="Ogura Y."/>
            <person name="Gotoh Y."/>
            <person name="Hayashi T."/>
        </authorList>
    </citation>
    <scope>NUCLEOTIDE SEQUENCE [LARGE SCALE GENOMIC DNA]</scope>
    <source>
        <strain evidence="3">JCM15298</strain>
    </source>
</reference>
<accession>A0A117IBP2</accession>
<name>A0A117IBP2_MYCCR</name>
<dbReference type="OrthoDB" id="9809803at2"/>
<dbReference type="Pfam" id="PF08410">
    <property type="entry name" value="DUF1737"/>
    <property type="match status" value="1"/>
</dbReference>
<comment type="caution">
    <text evidence="2">The sequence shown here is derived from an EMBL/GenBank/DDBJ whole genome shotgun (WGS) entry which is preliminary data.</text>
</comment>